<evidence type="ECO:0000313" key="2">
    <source>
        <dbReference type="EMBL" id="MCT7970293.1"/>
    </source>
</evidence>
<keyword evidence="3" id="KW-1185">Reference proteome</keyword>
<dbReference type="EMBL" id="JAMXFF010000086">
    <property type="protein sequence ID" value="MCT7970293.1"/>
    <property type="molecule type" value="Genomic_DNA"/>
</dbReference>
<comment type="caution">
    <text evidence="2">The sequence shown here is derived from an EMBL/GenBank/DDBJ whole genome shotgun (WGS) entry which is preliminary data.</text>
</comment>
<name>A0ABT2N060_9CYAN</name>
<reference evidence="2 3" key="1">
    <citation type="journal article" date="2022" name="Front. Microbiol.">
        <title>High genomic differentiation and limited gene flow indicate recent cryptic speciation within the genus Laspinema (cyanobacteria).</title>
        <authorList>
            <person name="Stanojkovic A."/>
            <person name="Skoupy S."/>
            <person name="Skaloud P."/>
            <person name="Dvorak P."/>
        </authorList>
    </citation>
    <scope>NUCLEOTIDE SEQUENCE [LARGE SCALE GENOMIC DNA]</scope>
    <source>
        <strain evidence="2 3">D2a</strain>
    </source>
</reference>
<feature type="compositionally biased region" description="Basic and acidic residues" evidence="1">
    <location>
        <begin position="1"/>
        <end position="10"/>
    </location>
</feature>
<evidence type="ECO:0000256" key="1">
    <source>
        <dbReference type="SAM" id="MobiDB-lite"/>
    </source>
</evidence>
<dbReference type="RefSeq" id="WP_368009712.1">
    <property type="nucleotide sequence ID" value="NZ_JAMXFF010000086.1"/>
</dbReference>
<organism evidence="2 3">
    <name type="scientific">Laspinema palackyanum D2a</name>
    <dbReference type="NCBI Taxonomy" id="2953684"/>
    <lineage>
        <taxon>Bacteria</taxon>
        <taxon>Bacillati</taxon>
        <taxon>Cyanobacteriota</taxon>
        <taxon>Cyanophyceae</taxon>
        <taxon>Oscillatoriophycideae</taxon>
        <taxon>Oscillatoriales</taxon>
        <taxon>Laspinemataceae</taxon>
        <taxon>Laspinema</taxon>
        <taxon>Laspinema palackyanum</taxon>
    </lineage>
</organism>
<protein>
    <submittedName>
        <fullName evidence="2">Uncharacterized protein</fullName>
    </submittedName>
</protein>
<dbReference type="Proteomes" id="UP001525890">
    <property type="component" value="Unassembled WGS sequence"/>
</dbReference>
<proteinExistence type="predicted"/>
<accession>A0ABT2N060</accession>
<evidence type="ECO:0000313" key="3">
    <source>
        <dbReference type="Proteomes" id="UP001525890"/>
    </source>
</evidence>
<gene>
    <name evidence="2" type="ORF">NG799_28660</name>
</gene>
<sequence>MPQVKGDRPGSKGRFHANQDRGPLTHRHDFGRFPPTTGVGFLECSREGDTATGKPTGFF</sequence>
<feature type="region of interest" description="Disordered" evidence="1">
    <location>
        <begin position="1"/>
        <end position="34"/>
    </location>
</feature>